<comment type="caution">
    <text evidence="2">The sequence shown here is derived from an EMBL/GenBank/DDBJ whole genome shotgun (WGS) entry which is preliminary data.</text>
</comment>
<dbReference type="InterPro" id="IPR010982">
    <property type="entry name" value="Lambda_DNA-bd_dom_sf"/>
</dbReference>
<dbReference type="InterPro" id="IPR001387">
    <property type="entry name" value="Cro/C1-type_HTH"/>
</dbReference>
<dbReference type="AlphaFoldDB" id="A0A235H5Y0"/>
<dbReference type="Proteomes" id="UP000215367">
    <property type="component" value="Unassembled WGS sequence"/>
</dbReference>
<dbReference type="GO" id="GO:0003677">
    <property type="term" value="F:DNA binding"/>
    <property type="evidence" value="ECO:0007669"/>
    <property type="project" value="InterPro"/>
</dbReference>
<dbReference type="Gene3D" id="1.10.260.40">
    <property type="entry name" value="lambda repressor-like DNA-binding domains"/>
    <property type="match status" value="1"/>
</dbReference>
<geneLocation type="plasmid" evidence="2">
    <name>unnamed</name>
</geneLocation>
<evidence type="ECO:0000313" key="3">
    <source>
        <dbReference type="Proteomes" id="UP000215367"/>
    </source>
</evidence>
<evidence type="ECO:0000313" key="2">
    <source>
        <dbReference type="EMBL" id="OYD80953.1"/>
    </source>
</evidence>
<protein>
    <recommendedName>
        <fullName evidence="1">HTH cro/C1-type domain-containing protein</fullName>
    </recommendedName>
</protein>
<dbReference type="CDD" id="cd00093">
    <property type="entry name" value="HTH_XRE"/>
    <property type="match status" value="1"/>
</dbReference>
<dbReference type="PROSITE" id="PS50943">
    <property type="entry name" value="HTH_CROC1"/>
    <property type="match status" value="1"/>
</dbReference>
<dbReference type="EMBL" id="NOWT01000041">
    <property type="protein sequence ID" value="OYD80953.1"/>
    <property type="molecule type" value="Genomic_DNA"/>
</dbReference>
<keyword evidence="2" id="KW-0614">Plasmid</keyword>
<reference evidence="2 3" key="1">
    <citation type="submission" date="2017-07" db="EMBL/GenBank/DDBJ databases">
        <title>Whole genome sequence of Azospirillum brasilense 2A1, a potential biofertilizer strain.</title>
        <authorList>
            <person name="Fontana C.A."/>
            <person name="Toffoli L.M."/>
            <person name="Salazar S.M."/>
            <person name="Puglisi E."/>
            <person name="Pedraza R."/>
            <person name="Bassi D."/>
            <person name="Cocconcelli P.S."/>
        </authorList>
    </citation>
    <scope>NUCLEOTIDE SEQUENCE [LARGE SCALE GENOMIC DNA]</scope>
    <source>
        <strain evidence="2 3">2A1</strain>
        <plasmid evidence="2">unnamed</plasmid>
    </source>
</reference>
<dbReference type="SUPFAM" id="SSF47413">
    <property type="entry name" value="lambda repressor-like DNA-binding domains"/>
    <property type="match status" value="1"/>
</dbReference>
<sequence>MTAQELIAWRERLGLTQPQAAFALGVSLRGYQKREADGAPIDREAELATRYLEEHPDELPWVLRFTTGRAMRPAGTEGPRATAGVELFSSKEEALSRAFELLAADIRAAPHLRQVGLAGAELDHSKIRALHALQVKTA</sequence>
<accession>A0A235H5Y0</accession>
<feature type="domain" description="HTH cro/C1-type" evidence="1">
    <location>
        <begin position="6"/>
        <end position="59"/>
    </location>
</feature>
<proteinExistence type="predicted"/>
<organism evidence="2 3">
    <name type="scientific">Azospirillum brasilense</name>
    <dbReference type="NCBI Taxonomy" id="192"/>
    <lineage>
        <taxon>Bacteria</taxon>
        <taxon>Pseudomonadati</taxon>
        <taxon>Pseudomonadota</taxon>
        <taxon>Alphaproteobacteria</taxon>
        <taxon>Rhodospirillales</taxon>
        <taxon>Azospirillaceae</taxon>
        <taxon>Azospirillum</taxon>
    </lineage>
</organism>
<dbReference type="RefSeq" id="WP_094306769.1">
    <property type="nucleotide sequence ID" value="NZ_NOWT01000041.1"/>
</dbReference>
<name>A0A235H5Y0_AZOBR</name>
<evidence type="ECO:0000259" key="1">
    <source>
        <dbReference type="PROSITE" id="PS50943"/>
    </source>
</evidence>
<gene>
    <name evidence="2" type="ORF">CHT98_28565</name>
</gene>